<protein>
    <submittedName>
        <fullName evidence="8">Type IV pilin biogenesis protein</fullName>
    </submittedName>
</protein>
<reference evidence="8 9" key="1">
    <citation type="submission" date="2019-02" db="EMBL/GenBank/DDBJ databases">
        <title>Planctomycetal bacteria perform biofilm scaping via a novel small molecule.</title>
        <authorList>
            <person name="Jeske O."/>
            <person name="Boedeker C."/>
            <person name="Wiegand S."/>
            <person name="Breitling P."/>
            <person name="Kallscheuer N."/>
            <person name="Jogler M."/>
            <person name="Rohde M."/>
            <person name="Petersen J."/>
            <person name="Medema M.H."/>
            <person name="Surup F."/>
            <person name="Jogler C."/>
        </authorList>
    </citation>
    <scope>NUCLEOTIDE SEQUENCE [LARGE SCALE GENOMIC DNA]</scope>
    <source>
        <strain evidence="8 9">Mal15</strain>
    </source>
</reference>
<dbReference type="InterPro" id="IPR003004">
    <property type="entry name" value="GspF/PilC"/>
</dbReference>
<name>A0A5B9MQ21_9BACT</name>
<evidence type="ECO:0000256" key="2">
    <source>
        <dbReference type="ARBA" id="ARBA00022475"/>
    </source>
</evidence>
<keyword evidence="5 6" id="KW-0472">Membrane</keyword>
<evidence type="ECO:0000256" key="3">
    <source>
        <dbReference type="ARBA" id="ARBA00022692"/>
    </source>
</evidence>
<dbReference type="PANTHER" id="PTHR30012">
    <property type="entry name" value="GENERAL SECRETION PATHWAY PROTEIN"/>
    <property type="match status" value="1"/>
</dbReference>
<keyword evidence="3 6" id="KW-0812">Transmembrane</keyword>
<dbReference type="GO" id="GO:0005886">
    <property type="term" value="C:plasma membrane"/>
    <property type="evidence" value="ECO:0007669"/>
    <property type="project" value="UniProtKB-SubCell"/>
</dbReference>
<comment type="subcellular location">
    <subcellularLocation>
        <location evidence="1">Cell membrane</location>
        <topology evidence="1">Multi-pass membrane protein</topology>
    </subcellularLocation>
</comment>
<evidence type="ECO:0000256" key="6">
    <source>
        <dbReference type="SAM" id="Phobius"/>
    </source>
</evidence>
<feature type="transmembrane region" description="Helical" evidence="6">
    <location>
        <begin position="180"/>
        <end position="200"/>
    </location>
</feature>
<feature type="domain" description="Type II secretion system protein GspF" evidence="7">
    <location>
        <begin position="228"/>
        <end position="347"/>
    </location>
</feature>
<evidence type="ECO:0000256" key="1">
    <source>
        <dbReference type="ARBA" id="ARBA00004651"/>
    </source>
</evidence>
<evidence type="ECO:0000259" key="7">
    <source>
        <dbReference type="Pfam" id="PF00482"/>
    </source>
</evidence>
<dbReference type="EMBL" id="CP036264">
    <property type="protein sequence ID" value="QEG02490.1"/>
    <property type="molecule type" value="Genomic_DNA"/>
</dbReference>
<feature type="transmembrane region" description="Helical" evidence="6">
    <location>
        <begin position="322"/>
        <end position="347"/>
    </location>
</feature>
<dbReference type="KEGG" id="smam:Mal15_66110"/>
<evidence type="ECO:0000313" key="9">
    <source>
        <dbReference type="Proteomes" id="UP000321353"/>
    </source>
</evidence>
<dbReference type="AlphaFoldDB" id="A0A5B9MQ21"/>
<dbReference type="InterPro" id="IPR018076">
    <property type="entry name" value="T2SS_GspF_dom"/>
</dbReference>
<keyword evidence="4 6" id="KW-1133">Transmembrane helix</keyword>
<dbReference type="RefSeq" id="WP_147871422.1">
    <property type="nucleotide sequence ID" value="NZ_CP036264.1"/>
</dbReference>
<proteinExistence type="predicted"/>
<keyword evidence="9" id="KW-1185">Reference proteome</keyword>
<dbReference type="Proteomes" id="UP000321353">
    <property type="component" value="Chromosome"/>
</dbReference>
<evidence type="ECO:0000256" key="4">
    <source>
        <dbReference type="ARBA" id="ARBA00022989"/>
    </source>
</evidence>
<keyword evidence="2" id="KW-1003">Cell membrane</keyword>
<feature type="transmembrane region" description="Helical" evidence="6">
    <location>
        <begin position="130"/>
        <end position="152"/>
    </location>
</feature>
<accession>A0A5B9MQ21</accession>
<organism evidence="8 9">
    <name type="scientific">Stieleria maiorica</name>
    <dbReference type="NCBI Taxonomy" id="2795974"/>
    <lineage>
        <taxon>Bacteria</taxon>
        <taxon>Pseudomonadati</taxon>
        <taxon>Planctomycetota</taxon>
        <taxon>Planctomycetia</taxon>
        <taxon>Pirellulales</taxon>
        <taxon>Pirellulaceae</taxon>
        <taxon>Stieleria</taxon>
    </lineage>
</organism>
<dbReference type="PANTHER" id="PTHR30012:SF0">
    <property type="entry name" value="TYPE II SECRETION SYSTEM PROTEIN F-RELATED"/>
    <property type="match status" value="1"/>
</dbReference>
<evidence type="ECO:0000313" key="8">
    <source>
        <dbReference type="EMBL" id="QEG02490.1"/>
    </source>
</evidence>
<gene>
    <name evidence="8" type="ORF">Mal15_66110</name>
</gene>
<dbReference type="Pfam" id="PF00482">
    <property type="entry name" value="T2SSF"/>
    <property type="match status" value="1"/>
</dbReference>
<evidence type="ECO:0000256" key="5">
    <source>
        <dbReference type="ARBA" id="ARBA00023136"/>
    </source>
</evidence>
<sequence length="358" mass="39482">MFNFITGPVQSILPSGLVGNSTRSKQHALLRILALAHSQRLDPKLLIQNLAAEHRGRYGKKLTLLQHWIAAGSSIGAALVHTPGALDDDDTLAIQCAIETRTLDETFASLLERSDVEDQSSVGEVIRGTLGYVLAVLGFALLVGSFLMLYIVPILEDMFEEFALELPPLMLAVVEFGDTFSATLTFAFLIGLPCGILLLFEDVRRRIRYSPLGRRLPTMAERQSAGLLRLLAIPTAQGLPIAPTLTAAAQFHPDRSYRKRLLRARTDAQDDADVWPQLARQGLISRDQATQIGKINALPLRAWTLHTLATQKRRRADRKAELLARTLQHVPILLLGLFVGWITIAVMQTLTNLVHSLA</sequence>